<keyword evidence="2" id="KW-1185">Reference proteome</keyword>
<organism evidence="1 2">
    <name type="scientific">Nocardia vulneris</name>
    <dbReference type="NCBI Taxonomy" id="1141657"/>
    <lineage>
        <taxon>Bacteria</taxon>
        <taxon>Bacillati</taxon>
        <taxon>Actinomycetota</taxon>
        <taxon>Actinomycetes</taxon>
        <taxon>Mycobacteriales</taxon>
        <taxon>Nocardiaceae</taxon>
        <taxon>Nocardia</taxon>
    </lineage>
</organism>
<protein>
    <recommendedName>
        <fullName evidence="3">Ketosteroid isomerase</fullName>
    </recommendedName>
</protein>
<dbReference type="InterPro" id="IPR032710">
    <property type="entry name" value="NTF2-like_dom_sf"/>
</dbReference>
<dbReference type="PANTHER" id="PTHR38436:SF3">
    <property type="entry name" value="CARBOXYMETHYLENEBUTENOLIDASE-RELATED"/>
    <property type="match status" value="1"/>
</dbReference>
<name>A0ABR4ZJ35_9NOCA</name>
<evidence type="ECO:0000313" key="1">
    <source>
        <dbReference type="EMBL" id="KIA65014.1"/>
    </source>
</evidence>
<dbReference type="InterPro" id="IPR009959">
    <property type="entry name" value="Cyclase_SnoaL-like"/>
</dbReference>
<sequence length="138" mass="15606">MTREEMDELFERHCAAEAANDVDAIMDTLAADVEHDAVGDPQGILREPAAIAERYRALFAAIKEDKMESVHRYYGEDFFVDESHWYGRATGEFMGIPGGNRAIDFRILHVCEIRGDKISRENVWLDTAAIMQQLMAPA</sequence>
<dbReference type="Gene3D" id="3.10.450.50">
    <property type="match status" value="1"/>
</dbReference>
<proteinExistence type="predicted"/>
<reference evidence="1 2" key="1">
    <citation type="journal article" date="2014" name="Int. J. Syst. Evol. Microbiol.">
        <title>Nocardia vulneris sp. nov., isolated from wounds of human patients in North America.</title>
        <authorList>
            <person name="Lasker B.A."/>
            <person name="Bell M."/>
            <person name="Klenk H.P."/>
            <person name="Sproer C."/>
            <person name="Schumann C."/>
            <person name="Schumann P."/>
            <person name="Brown J.M."/>
        </authorList>
    </citation>
    <scope>NUCLEOTIDE SEQUENCE [LARGE SCALE GENOMIC DNA]</scope>
    <source>
        <strain evidence="1 2">W9851</strain>
    </source>
</reference>
<dbReference type="PANTHER" id="PTHR38436">
    <property type="entry name" value="POLYKETIDE CYCLASE SNOAL-LIKE DOMAIN"/>
    <property type="match status" value="1"/>
</dbReference>
<dbReference type="EMBL" id="JNFP01000010">
    <property type="protein sequence ID" value="KIA65014.1"/>
    <property type="molecule type" value="Genomic_DNA"/>
</dbReference>
<comment type="caution">
    <text evidence="1">The sequence shown here is derived from an EMBL/GenBank/DDBJ whole genome shotgun (WGS) entry which is preliminary data.</text>
</comment>
<dbReference type="RefSeq" id="WP_043667949.1">
    <property type="nucleotide sequence ID" value="NZ_BDCI01000035.1"/>
</dbReference>
<dbReference type="Proteomes" id="UP000031364">
    <property type="component" value="Unassembled WGS sequence"/>
</dbReference>
<gene>
    <name evidence="1" type="ORF">FG87_10575</name>
</gene>
<evidence type="ECO:0008006" key="3">
    <source>
        <dbReference type="Google" id="ProtNLM"/>
    </source>
</evidence>
<accession>A0ABR4ZJ35</accession>
<dbReference type="SUPFAM" id="SSF54427">
    <property type="entry name" value="NTF2-like"/>
    <property type="match status" value="1"/>
</dbReference>
<dbReference type="Pfam" id="PF07366">
    <property type="entry name" value="SnoaL"/>
    <property type="match status" value="1"/>
</dbReference>
<evidence type="ECO:0000313" key="2">
    <source>
        <dbReference type="Proteomes" id="UP000031364"/>
    </source>
</evidence>